<evidence type="ECO:0000313" key="1">
    <source>
        <dbReference type="EMBL" id="KXB00012.1"/>
    </source>
</evidence>
<name>A0A133V0N9_9EURY</name>
<proteinExistence type="predicted"/>
<dbReference type="EMBL" id="LHXW01000016">
    <property type="protein sequence ID" value="KXB00012.1"/>
    <property type="molecule type" value="Genomic_DNA"/>
</dbReference>
<sequence length="60" mass="7128">MRELPELDPFEEHSEFAVMVAKMKRFPITSTHDPDPRKELYKFLTREKLFIKRGSNSCSI</sequence>
<gene>
    <name evidence="1" type="ORF">AKJ42_01895</name>
</gene>
<comment type="caution">
    <text evidence="1">The sequence shown here is derived from an EMBL/GenBank/DDBJ whole genome shotgun (WGS) entry which is preliminary data.</text>
</comment>
<reference evidence="1 2" key="1">
    <citation type="journal article" date="2016" name="Sci. Rep.">
        <title>Metabolic traits of an uncultured archaeal lineage -MSBL1- from brine pools of the Red Sea.</title>
        <authorList>
            <person name="Mwirichia R."/>
            <person name="Alam I."/>
            <person name="Rashid M."/>
            <person name="Vinu M."/>
            <person name="Ba-Alawi W."/>
            <person name="Anthony Kamau A."/>
            <person name="Kamanda Ngugi D."/>
            <person name="Goker M."/>
            <person name="Klenk H.P."/>
            <person name="Bajic V."/>
            <person name="Stingl U."/>
        </authorList>
    </citation>
    <scope>NUCLEOTIDE SEQUENCE [LARGE SCALE GENOMIC DNA]</scope>
    <source>
        <strain evidence="1">SCGC-AAA261C02</strain>
    </source>
</reference>
<evidence type="ECO:0000313" key="2">
    <source>
        <dbReference type="Proteomes" id="UP000070520"/>
    </source>
</evidence>
<keyword evidence="2" id="KW-1185">Reference proteome</keyword>
<protein>
    <submittedName>
        <fullName evidence="1">Uncharacterized protein</fullName>
    </submittedName>
</protein>
<dbReference type="Proteomes" id="UP000070520">
    <property type="component" value="Unassembled WGS sequence"/>
</dbReference>
<accession>A0A133V0N9</accession>
<dbReference type="AlphaFoldDB" id="A0A133V0N9"/>
<organism evidence="1 2">
    <name type="scientific">candidate division MSBL1 archaeon SCGC-AAA261C02</name>
    <dbReference type="NCBI Taxonomy" id="1698272"/>
    <lineage>
        <taxon>Archaea</taxon>
        <taxon>Methanobacteriati</taxon>
        <taxon>Methanobacteriota</taxon>
        <taxon>candidate division MSBL1</taxon>
    </lineage>
</organism>